<dbReference type="Proteomes" id="UP000249467">
    <property type="component" value="Unassembled WGS sequence"/>
</dbReference>
<reference evidence="7 8" key="1">
    <citation type="submission" date="2018-04" db="EMBL/GenBank/DDBJ databases">
        <authorList>
            <person name="Go L.Y."/>
            <person name="Mitchell J.A."/>
        </authorList>
    </citation>
    <scope>NUCLEOTIDE SEQUENCE [LARGE SCALE GENOMIC DNA]</scope>
    <source>
        <strain evidence="7">ULC066bin1</strain>
    </source>
</reference>
<keyword evidence="5" id="KW-1133">Transmembrane helix</keyword>
<dbReference type="PANTHER" id="PTHR32347:SF27">
    <property type="entry name" value="RND EFFLUX PUMP MEMBRANE FUSION PROTEIN BARREL-SANDWICH DOMAIN-CONTAINING PROTEIN"/>
    <property type="match status" value="1"/>
</dbReference>
<protein>
    <submittedName>
        <fullName evidence="7">ABC transporter</fullName>
    </submittedName>
</protein>
<evidence type="ECO:0000256" key="2">
    <source>
        <dbReference type="ARBA" id="ARBA00023054"/>
    </source>
</evidence>
<dbReference type="PANTHER" id="PTHR32347">
    <property type="entry name" value="EFFLUX SYSTEM COMPONENT YKNX-RELATED"/>
    <property type="match status" value="1"/>
</dbReference>
<gene>
    <name evidence="7" type="ORF">DCF19_11830</name>
</gene>
<feature type="transmembrane region" description="Helical" evidence="5">
    <location>
        <begin position="49"/>
        <end position="69"/>
    </location>
</feature>
<dbReference type="InterPro" id="IPR050465">
    <property type="entry name" value="UPF0194_transport"/>
</dbReference>
<dbReference type="AlphaFoldDB" id="A0A2W4YBP6"/>
<accession>A0A2W4YBP6</accession>
<keyword evidence="5" id="KW-0812">Transmembrane</keyword>
<dbReference type="Pfam" id="PF25973">
    <property type="entry name" value="BSH_CzcB"/>
    <property type="match status" value="1"/>
</dbReference>
<dbReference type="GO" id="GO:0030313">
    <property type="term" value="C:cell envelope"/>
    <property type="evidence" value="ECO:0007669"/>
    <property type="project" value="UniProtKB-SubCell"/>
</dbReference>
<reference evidence="7 8" key="2">
    <citation type="submission" date="2018-06" db="EMBL/GenBank/DDBJ databases">
        <title>Metagenomic assembly of (sub)arctic Cyanobacteria and their associated microbiome from non-axenic cultures.</title>
        <authorList>
            <person name="Baurain D."/>
        </authorList>
    </citation>
    <scope>NUCLEOTIDE SEQUENCE [LARGE SCALE GENOMIC DNA]</scope>
    <source>
        <strain evidence="7">ULC066bin1</strain>
    </source>
</reference>
<keyword evidence="2 3" id="KW-0175">Coiled coil</keyword>
<comment type="caution">
    <text evidence="7">The sequence shown here is derived from an EMBL/GenBank/DDBJ whole genome shotgun (WGS) entry which is preliminary data.</text>
</comment>
<dbReference type="InterPro" id="IPR014315">
    <property type="entry name" value="ABC_heterocyst_DevB"/>
</dbReference>
<dbReference type="PRINTS" id="PR01490">
    <property type="entry name" value="RTXTOXIND"/>
</dbReference>
<dbReference type="Gene3D" id="2.40.50.100">
    <property type="match status" value="2"/>
</dbReference>
<dbReference type="Gene3D" id="1.10.287.470">
    <property type="entry name" value="Helix hairpin bin"/>
    <property type="match status" value="1"/>
</dbReference>
<feature type="compositionally biased region" description="Polar residues" evidence="4">
    <location>
        <begin position="26"/>
        <end position="37"/>
    </location>
</feature>
<evidence type="ECO:0000256" key="5">
    <source>
        <dbReference type="SAM" id="Phobius"/>
    </source>
</evidence>
<name>A0A2W4YBP6_9CYAN</name>
<organism evidence="7 8">
    <name type="scientific">Pseudanabaena frigida</name>
    <dbReference type="NCBI Taxonomy" id="945775"/>
    <lineage>
        <taxon>Bacteria</taxon>
        <taxon>Bacillati</taxon>
        <taxon>Cyanobacteriota</taxon>
        <taxon>Cyanophyceae</taxon>
        <taxon>Pseudanabaenales</taxon>
        <taxon>Pseudanabaenaceae</taxon>
        <taxon>Pseudanabaena</taxon>
    </lineage>
</organism>
<feature type="coiled-coil region" evidence="3">
    <location>
        <begin position="238"/>
        <end position="297"/>
    </location>
</feature>
<comment type="subcellular location">
    <subcellularLocation>
        <location evidence="1">Cell envelope</location>
    </subcellularLocation>
</comment>
<evidence type="ECO:0000256" key="1">
    <source>
        <dbReference type="ARBA" id="ARBA00004196"/>
    </source>
</evidence>
<feature type="compositionally biased region" description="Basic and acidic residues" evidence="4">
    <location>
        <begin position="1"/>
        <end position="15"/>
    </location>
</feature>
<dbReference type="NCBIfam" id="TIGR02971">
    <property type="entry name" value="heterocyst_DevB"/>
    <property type="match status" value="1"/>
</dbReference>
<dbReference type="InterPro" id="IPR058647">
    <property type="entry name" value="BSH_CzcB-like"/>
</dbReference>
<evidence type="ECO:0000313" key="8">
    <source>
        <dbReference type="Proteomes" id="UP000249467"/>
    </source>
</evidence>
<proteinExistence type="predicted"/>
<dbReference type="Gene3D" id="2.40.30.170">
    <property type="match status" value="1"/>
</dbReference>
<dbReference type="SUPFAM" id="SSF111369">
    <property type="entry name" value="HlyD-like secretion proteins"/>
    <property type="match status" value="1"/>
</dbReference>
<evidence type="ECO:0000256" key="4">
    <source>
        <dbReference type="SAM" id="MobiDB-lite"/>
    </source>
</evidence>
<feature type="domain" description="CzcB-like barrel-sandwich hybrid" evidence="6">
    <location>
        <begin position="122"/>
        <end position="331"/>
    </location>
</feature>
<keyword evidence="5" id="KW-0472">Membrane</keyword>
<evidence type="ECO:0000256" key="3">
    <source>
        <dbReference type="SAM" id="Coils"/>
    </source>
</evidence>
<evidence type="ECO:0000313" key="7">
    <source>
        <dbReference type="EMBL" id="PZO40578.1"/>
    </source>
</evidence>
<feature type="region of interest" description="Disordered" evidence="4">
    <location>
        <begin position="1"/>
        <end position="37"/>
    </location>
</feature>
<dbReference type="EMBL" id="QBML01000014">
    <property type="protein sequence ID" value="PZO40578.1"/>
    <property type="molecule type" value="Genomic_DNA"/>
</dbReference>
<evidence type="ECO:0000259" key="6">
    <source>
        <dbReference type="Pfam" id="PF25973"/>
    </source>
</evidence>
<sequence length="424" mass="46052">MQVDEQADKQAEKLAEIANISEDTQKTSPRSYQTSNMKNALESKKSNKFLIPAISLALITLGVSVWFVISRFMSSPSPQSSTSTANSASGKEQTKAISALGRLEPQGEVIKVASPSALGTSRIVKLMVKEGDMVKQGQVIAILDSYDRSVASLLQAQSQAQESERNLAKVRAGAKSGDIIAQEGNVMSAASNIKSVEANTARIRAELEIAGRDYNRFLQVYKEGAISQTVLDIYRLKVETLQGQLIQSQQQVQQAQFQLRQSQGLLSSVREVRPTDVQFAEAQLQTAIVNVKKAEVDLDLAQVRAPIDGQVIKVNTKTGEFVSQTNGVVDLGNTSQMYVVAEIYETDIGKIKVGQTATIQSEAFEGEITGKVDRIGLRIAKNDVLGTDPAAKTDVRIIEVKIKLDDSKKVSGLTNLQVRVKVEV</sequence>